<dbReference type="GO" id="GO:0008233">
    <property type="term" value="F:peptidase activity"/>
    <property type="evidence" value="ECO:0007669"/>
    <property type="project" value="UniProtKB-KW"/>
</dbReference>
<dbReference type="SUPFAM" id="SSF52540">
    <property type="entry name" value="P-loop containing nucleoside triphosphate hydrolases"/>
    <property type="match status" value="1"/>
</dbReference>
<dbReference type="InterPro" id="IPR059188">
    <property type="entry name" value="Znf_CLPX-like"/>
</dbReference>
<comment type="similarity">
    <text evidence="6 7">Belongs to the ClpX chaperone family.</text>
</comment>
<protein>
    <recommendedName>
        <fullName evidence="6">ATP-dependent Clp protease ATP-binding subunit ClpX</fullName>
    </recommendedName>
</protein>
<dbReference type="Pfam" id="PF10431">
    <property type="entry name" value="ClpB_D2-small"/>
    <property type="match status" value="1"/>
</dbReference>
<evidence type="ECO:0000256" key="5">
    <source>
        <dbReference type="ARBA" id="ARBA00023186"/>
    </source>
</evidence>
<evidence type="ECO:0000256" key="7">
    <source>
        <dbReference type="PROSITE-ProRule" id="PRU01250"/>
    </source>
</evidence>
<dbReference type="InterPro" id="IPR038366">
    <property type="entry name" value="Znf_CppX_C4_sf"/>
</dbReference>
<dbReference type="OrthoDB" id="9804062at2"/>
<dbReference type="GO" id="GO:0008270">
    <property type="term" value="F:zinc ion binding"/>
    <property type="evidence" value="ECO:0007669"/>
    <property type="project" value="UniProtKB-UniRule"/>
</dbReference>
<dbReference type="InterPro" id="IPR010603">
    <property type="entry name" value="Znf_CppX_C4"/>
</dbReference>
<evidence type="ECO:0000256" key="1">
    <source>
        <dbReference type="ARBA" id="ARBA00022723"/>
    </source>
</evidence>
<dbReference type="Gene3D" id="1.10.8.60">
    <property type="match status" value="1"/>
</dbReference>
<dbReference type="Gene3D" id="3.40.50.300">
    <property type="entry name" value="P-loop containing nucleotide triphosphate hydrolases"/>
    <property type="match status" value="1"/>
</dbReference>
<accession>B5Y8Q7</accession>
<dbReference type="SMART" id="SM00994">
    <property type="entry name" value="zf-C4_ClpX"/>
    <property type="match status" value="1"/>
</dbReference>
<keyword evidence="1 6" id="KW-0479">Metal-binding</keyword>
<dbReference type="EMBL" id="CP001145">
    <property type="protein sequence ID" value="ACI17268.1"/>
    <property type="molecule type" value="Genomic_DNA"/>
</dbReference>
<dbReference type="GO" id="GO:0051082">
    <property type="term" value="F:unfolded protein binding"/>
    <property type="evidence" value="ECO:0007669"/>
    <property type="project" value="UniProtKB-UniRule"/>
</dbReference>
<dbReference type="GO" id="GO:0046983">
    <property type="term" value="F:protein dimerization activity"/>
    <property type="evidence" value="ECO:0007669"/>
    <property type="project" value="UniProtKB-UniRule"/>
</dbReference>
<sequence length="417" mass="46389">MPKEIRCSFCGRTADEVDQMLAWPNGLYICNYCVEDAHKLLDANKKKASDPTVLDGKLPTPQQIKSFLDNYVVGQEKAKRIVSVAVYNHYKRVRSKLRGDSFGTELGKSNILFIGPTGTGKTYVAQNLAKFLNVPFSISDATSLTEAGYVGEDVENILLRLIQAADWDINRAQYGIVYIDEIDKIAKKSENPSITRDVSGEGVQQALLKIVEGTIANVPPQGGRKHPYQEFVQIDTSDILFMVGGAFEGLEDIIRQRLGKRTVGFMADPKALDSDEVLDMVIPEDLLKFGMIPEFVGRFPVVATFHKLSTKDLVDILTRPKNSLVKQYKALFAMDGVELEFTDKALEAIAQEAEKRGMGARGLRAILEETLMDLMFEVPEKPEIKKVIITSKCIQGEEPVFLTELDLAQGRSVANYE</sequence>
<evidence type="ECO:0000259" key="8">
    <source>
        <dbReference type="PROSITE" id="PS51902"/>
    </source>
</evidence>
<dbReference type="Pfam" id="PF07724">
    <property type="entry name" value="AAA_2"/>
    <property type="match status" value="1"/>
</dbReference>
<dbReference type="InterPro" id="IPR003959">
    <property type="entry name" value="ATPase_AAA_core"/>
</dbReference>
<dbReference type="GO" id="GO:0016887">
    <property type="term" value="F:ATP hydrolysis activity"/>
    <property type="evidence" value="ECO:0007669"/>
    <property type="project" value="InterPro"/>
</dbReference>
<reference evidence="10" key="1">
    <citation type="submission" date="2008-08" db="EMBL/GenBank/DDBJ databases">
        <title>The complete genome sequence of Coprothermobacter proteolyticus strain ATCC 5245 / DSM 5265 / BT.</title>
        <authorList>
            <person name="Dodson R.J."/>
            <person name="Durkin A.S."/>
            <person name="Wu M."/>
            <person name="Eisen J."/>
            <person name="Sutton G."/>
        </authorList>
    </citation>
    <scope>NUCLEOTIDE SEQUENCE [LARGE SCALE GENOMIC DNA]</scope>
    <source>
        <strain evidence="10">ATCC 35245 / DSM 5265 / OCM 4 / BT</strain>
    </source>
</reference>
<dbReference type="InterPro" id="IPR004487">
    <property type="entry name" value="Clp_protease_ATP-bd_su_ClpX"/>
</dbReference>
<comment type="function">
    <text evidence="6">ATP-dependent specificity component of the Clp protease. It directs the protease to specific substrates. Can perform chaperone functions in the absence of ClpP.</text>
</comment>
<dbReference type="InterPro" id="IPR003593">
    <property type="entry name" value="AAA+_ATPase"/>
</dbReference>
<gene>
    <name evidence="6 9" type="primary">clpX</name>
    <name evidence="9" type="ordered locus">COPRO5265_0815</name>
</gene>
<keyword evidence="3 6" id="KW-0862">Zinc</keyword>
<dbReference type="InterPro" id="IPR027417">
    <property type="entry name" value="P-loop_NTPase"/>
</dbReference>
<dbReference type="NCBIfam" id="TIGR00382">
    <property type="entry name" value="clpX"/>
    <property type="match status" value="1"/>
</dbReference>
<comment type="subunit">
    <text evidence="6">Component of the ClpX-ClpP complex. Forms a hexameric ring that, in the presence of ATP, binds to fourteen ClpP subunits assembled into a disk-like structure with a central cavity, resembling the structure of eukaryotic proteasomes.</text>
</comment>
<dbReference type="FunFam" id="3.40.50.300:FF:000005">
    <property type="entry name" value="ATP-dependent Clp protease ATP-binding subunit ClpX"/>
    <property type="match status" value="1"/>
</dbReference>
<dbReference type="InterPro" id="IPR046425">
    <property type="entry name" value="ClpX_bact"/>
</dbReference>
<dbReference type="InterPro" id="IPR050052">
    <property type="entry name" value="ATP-dep_Clp_protease_ClpX"/>
</dbReference>
<dbReference type="Gene3D" id="6.20.220.10">
    <property type="entry name" value="ClpX chaperone, C4-type zinc finger domain"/>
    <property type="match status" value="1"/>
</dbReference>
<organism evidence="9 10">
    <name type="scientific">Coprothermobacter proteolyticus (strain ATCC 35245 / DSM 5265 / OCM 4 / BT)</name>
    <dbReference type="NCBI Taxonomy" id="309798"/>
    <lineage>
        <taxon>Bacteria</taxon>
        <taxon>Pseudomonadati</taxon>
        <taxon>Coprothermobacterota</taxon>
        <taxon>Coprothermobacteria</taxon>
        <taxon>Coprothermobacterales</taxon>
        <taxon>Coprothermobacteraceae</taxon>
        <taxon>Coprothermobacter</taxon>
    </lineage>
</organism>
<dbReference type="InterPro" id="IPR019489">
    <property type="entry name" value="Clp_ATPase_C"/>
</dbReference>
<dbReference type="HOGENOM" id="CLU_014218_8_2_9"/>
<dbReference type="GO" id="GO:0051301">
    <property type="term" value="P:cell division"/>
    <property type="evidence" value="ECO:0007669"/>
    <property type="project" value="TreeGrafter"/>
</dbReference>
<feature type="binding site" evidence="6 7">
    <location>
        <position position="33"/>
    </location>
    <ligand>
        <name>Zn(2+)</name>
        <dbReference type="ChEBI" id="CHEBI:29105"/>
    </ligand>
</feature>
<dbReference type="SMART" id="SM01086">
    <property type="entry name" value="ClpB_D2-small"/>
    <property type="match status" value="1"/>
</dbReference>
<evidence type="ECO:0000256" key="6">
    <source>
        <dbReference type="HAMAP-Rule" id="MF_00175"/>
    </source>
</evidence>
<evidence type="ECO:0000256" key="3">
    <source>
        <dbReference type="ARBA" id="ARBA00022833"/>
    </source>
</evidence>
<feature type="binding site" evidence="6 7">
    <location>
        <position position="30"/>
    </location>
    <ligand>
        <name>Zn(2+)</name>
        <dbReference type="ChEBI" id="CHEBI:29105"/>
    </ligand>
</feature>
<dbReference type="KEGG" id="cpo:COPRO5265_0815"/>
<keyword evidence="10" id="KW-1185">Reference proteome</keyword>
<reference evidence="9 10" key="2">
    <citation type="journal article" date="2014" name="Genome Announc.">
        <title>Complete Genome Sequence of Coprothermobacter proteolyticus DSM 5265.</title>
        <authorList>
            <person name="Alexiev A."/>
            <person name="Coil D.A."/>
            <person name="Badger J.H."/>
            <person name="Enticknap J."/>
            <person name="Ward N."/>
            <person name="Robb F.T."/>
            <person name="Eisen J.A."/>
        </authorList>
    </citation>
    <scope>NUCLEOTIDE SEQUENCE [LARGE SCALE GENOMIC DNA]</scope>
    <source>
        <strain evidence="10">ATCC 35245 / DSM 5265 / OCM 4 / BT</strain>
    </source>
</reference>
<dbReference type="PANTHER" id="PTHR48102:SF7">
    <property type="entry name" value="ATP-DEPENDENT CLP PROTEASE ATP-BINDING SUBUNIT CLPX-LIKE, MITOCHONDRIAL"/>
    <property type="match status" value="1"/>
</dbReference>
<feature type="binding site" evidence="6 7">
    <location>
        <position position="10"/>
    </location>
    <ligand>
        <name>Zn(2+)</name>
        <dbReference type="ChEBI" id="CHEBI:29105"/>
    </ligand>
</feature>
<dbReference type="HAMAP" id="MF_00175">
    <property type="entry name" value="ClpX"/>
    <property type="match status" value="1"/>
</dbReference>
<keyword evidence="4 6" id="KW-0067">ATP-binding</keyword>
<dbReference type="PANTHER" id="PTHR48102">
    <property type="entry name" value="ATP-DEPENDENT CLP PROTEASE ATP-BINDING SUBUNIT CLPX-LIKE, MITOCHONDRIAL-RELATED"/>
    <property type="match status" value="1"/>
</dbReference>
<keyword evidence="9" id="KW-0378">Hydrolase</keyword>
<dbReference type="GO" id="GO:0005524">
    <property type="term" value="F:ATP binding"/>
    <property type="evidence" value="ECO:0007669"/>
    <property type="project" value="UniProtKB-UniRule"/>
</dbReference>
<evidence type="ECO:0000256" key="2">
    <source>
        <dbReference type="ARBA" id="ARBA00022741"/>
    </source>
</evidence>
<dbReference type="SMART" id="SM00382">
    <property type="entry name" value="AAA"/>
    <property type="match status" value="1"/>
</dbReference>
<dbReference type="GO" id="GO:0140662">
    <property type="term" value="F:ATP-dependent protein folding chaperone"/>
    <property type="evidence" value="ECO:0007669"/>
    <property type="project" value="InterPro"/>
</dbReference>
<proteinExistence type="inferred from homology"/>
<dbReference type="NCBIfam" id="NF003745">
    <property type="entry name" value="PRK05342.1"/>
    <property type="match status" value="1"/>
</dbReference>
<dbReference type="eggNOG" id="COG1219">
    <property type="taxonomic scope" value="Bacteria"/>
</dbReference>
<dbReference type="RefSeq" id="WP_012543920.1">
    <property type="nucleotide sequence ID" value="NC_011295.1"/>
</dbReference>
<feature type="domain" description="ClpX-type ZB" evidence="8">
    <location>
        <begin position="1"/>
        <end position="49"/>
    </location>
</feature>
<dbReference type="FunFam" id="1.10.8.60:FF:000002">
    <property type="entry name" value="ATP-dependent Clp protease ATP-binding subunit ClpX"/>
    <property type="match status" value="1"/>
</dbReference>
<dbReference type="AlphaFoldDB" id="B5Y8Q7"/>
<keyword evidence="5 6" id="KW-0143">Chaperone</keyword>
<name>B5Y8Q7_COPPD</name>
<evidence type="ECO:0000313" key="10">
    <source>
        <dbReference type="Proteomes" id="UP000001732"/>
    </source>
</evidence>
<dbReference type="STRING" id="309798.COPRO5265_0815"/>
<dbReference type="GO" id="GO:0009376">
    <property type="term" value="C:HslUV protease complex"/>
    <property type="evidence" value="ECO:0007669"/>
    <property type="project" value="TreeGrafter"/>
</dbReference>
<evidence type="ECO:0000313" key="9">
    <source>
        <dbReference type="EMBL" id="ACI17268.1"/>
    </source>
</evidence>
<keyword evidence="9" id="KW-0645">Protease</keyword>
<dbReference type="Pfam" id="PF06689">
    <property type="entry name" value="zf-C4_ClpX"/>
    <property type="match status" value="1"/>
</dbReference>
<feature type="binding site" evidence="6">
    <location>
        <begin position="116"/>
        <end position="123"/>
    </location>
    <ligand>
        <name>ATP</name>
        <dbReference type="ChEBI" id="CHEBI:30616"/>
    </ligand>
</feature>
<dbReference type="PROSITE" id="PS51902">
    <property type="entry name" value="CLPX_ZB"/>
    <property type="match status" value="1"/>
</dbReference>
<keyword evidence="2 6" id="KW-0547">Nucleotide-binding</keyword>
<dbReference type="CDD" id="cd19497">
    <property type="entry name" value="RecA-like_ClpX"/>
    <property type="match status" value="1"/>
</dbReference>
<dbReference type="SUPFAM" id="SSF57716">
    <property type="entry name" value="Glucocorticoid receptor-like (DNA-binding domain)"/>
    <property type="match status" value="1"/>
</dbReference>
<dbReference type="Proteomes" id="UP000001732">
    <property type="component" value="Chromosome"/>
</dbReference>
<evidence type="ECO:0000256" key="4">
    <source>
        <dbReference type="ARBA" id="ARBA00022840"/>
    </source>
</evidence>
<dbReference type="GO" id="GO:0051603">
    <property type="term" value="P:proteolysis involved in protein catabolic process"/>
    <property type="evidence" value="ECO:0007669"/>
    <property type="project" value="TreeGrafter"/>
</dbReference>
<feature type="binding site" evidence="6 7">
    <location>
        <position position="7"/>
    </location>
    <ligand>
        <name>Zn(2+)</name>
        <dbReference type="ChEBI" id="CHEBI:29105"/>
    </ligand>
</feature>